<proteinExistence type="predicted"/>
<accession>A0A368PCC9</accession>
<protein>
    <submittedName>
        <fullName evidence="2">YceI family protein</fullName>
    </submittedName>
</protein>
<dbReference type="InterPro" id="IPR007372">
    <property type="entry name" value="Lipid/polyisoprenoid-bd_YceI"/>
</dbReference>
<dbReference type="AlphaFoldDB" id="A0A368PCC9"/>
<dbReference type="EMBL" id="QPIG01000001">
    <property type="protein sequence ID" value="RCU58881.1"/>
    <property type="molecule type" value="Genomic_DNA"/>
</dbReference>
<dbReference type="Pfam" id="PF04264">
    <property type="entry name" value="YceI"/>
    <property type="match status" value="1"/>
</dbReference>
<comment type="caution">
    <text evidence="2">The sequence shown here is derived from an EMBL/GenBank/DDBJ whole genome shotgun (WGS) entry which is preliminary data.</text>
</comment>
<dbReference type="Proteomes" id="UP000252249">
    <property type="component" value="Unassembled WGS sequence"/>
</dbReference>
<dbReference type="SUPFAM" id="SSF101874">
    <property type="entry name" value="YceI-like"/>
    <property type="match status" value="1"/>
</dbReference>
<sequence length="167" mass="18721">MLLLTNITSAYAQQTINQQKSIVNFHISGGVFFKVKGTFTGMQGDFNFDSKAIENANFQICIDAETINTSNNKRDNHLRSPDFFETETYPKICFQSKQVVKSASGYTTIGNLSIHGVTKEVEIPFTFENNIFTGNLTINRFDYDIGLDFGTFRVGREASVTITCVIE</sequence>
<name>A0A368PCC9_9FLAO</name>
<dbReference type="PANTHER" id="PTHR34406">
    <property type="entry name" value="PROTEIN YCEI"/>
    <property type="match status" value="1"/>
</dbReference>
<dbReference type="InterPro" id="IPR036761">
    <property type="entry name" value="TTHA0802/YceI-like_sf"/>
</dbReference>
<evidence type="ECO:0000313" key="2">
    <source>
        <dbReference type="EMBL" id="RCU58881.1"/>
    </source>
</evidence>
<dbReference type="OrthoDB" id="9811006at2"/>
<dbReference type="Gene3D" id="2.40.128.110">
    <property type="entry name" value="Lipid/polyisoprenoid-binding, YceI-like"/>
    <property type="match status" value="1"/>
</dbReference>
<dbReference type="PANTHER" id="PTHR34406:SF1">
    <property type="entry name" value="PROTEIN YCEI"/>
    <property type="match status" value="1"/>
</dbReference>
<keyword evidence="3" id="KW-1185">Reference proteome</keyword>
<feature type="domain" description="Lipid/polyisoprenoid-binding YceI-like" evidence="1">
    <location>
        <begin position="13"/>
        <end position="167"/>
    </location>
</feature>
<evidence type="ECO:0000313" key="3">
    <source>
        <dbReference type="Proteomes" id="UP000252249"/>
    </source>
</evidence>
<evidence type="ECO:0000259" key="1">
    <source>
        <dbReference type="SMART" id="SM00867"/>
    </source>
</evidence>
<gene>
    <name evidence="2" type="ORF">DU428_00045</name>
</gene>
<reference evidence="2 3" key="1">
    <citation type="submission" date="2018-07" db="EMBL/GenBank/DDBJ databases">
        <title>Oceanihabitans testaceum sp. nov., isolated from marine sediment.</title>
        <authorList>
            <person name="Li C.-M."/>
        </authorList>
    </citation>
    <scope>NUCLEOTIDE SEQUENCE [LARGE SCALE GENOMIC DNA]</scope>
    <source>
        <strain evidence="2 3">S9-10</strain>
    </source>
</reference>
<organism evidence="2 3">
    <name type="scientific">Oceanihabitans sediminis</name>
    <dbReference type="NCBI Taxonomy" id="1812012"/>
    <lineage>
        <taxon>Bacteria</taxon>
        <taxon>Pseudomonadati</taxon>
        <taxon>Bacteroidota</taxon>
        <taxon>Flavobacteriia</taxon>
        <taxon>Flavobacteriales</taxon>
        <taxon>Flavobacteriaceae</taxon>
        <taxon>Oceanihabitans</taxon>
    </lineage>
</organism>
<dbReference type="SMART" id="SM00867">
    <property type="entry name" value="YceI"/>
    <property type="match status" value="1"/>
</dbReference>